<evidence type="ECO:0000313" key="1">
    <source>
        <dbReference type="EMBL" id="KHN09878.1"/>
    </source>
</evidence>
<sequence length="80" mass="9212">ECDSSLVVQAFSKHSLVPWSLRNGWLNCLNLVSKMNFRVFHICREGNSCVNKLANHGFSVPSFTWWESVPNSCKAYYKKN</sequence>
<feature type="non-terminal residue" evidence="1">
    <location>
        <position position="80"/>
    </location>
</feature>
<organism evidence="1">
    <name type="scientific">Glycine soja</name>
    <name type="common">Wild soybean</name>
    <dbReference type="NCBI Taxonomy" id="3848"/>
    <lineage>
        <taxon>Eukaryota</taxon>
        <taxon>Viridiplantae</taxon>
        <taxon>Streptophyta</taxon>
        <taxon>Embryophyta</taxon>
        <taxon>Tracheophyta</taxon>
        <taxon>Spermatophyta</taxon>
        <taxon>Magnoliopsida</taxon>
        <taxon>eudicotyledons</taxon>
        <taxon>Gunneridae</taxon>
        <taxon>Pentapetalae</taxon>
        <taxon>rosids</taxon>
        <taxon>fabids</taxon>
        <taxon>Fabales</taxon>
        <taxon>Fabaceae</taxon>
        <taxon>Papilionoideae</taxon>
        <taxon>50 kb inversion clade</taxon>
        <taxon>NPAAA clade</taxon>
        <taxon>indigoferoid/millettioid clade</taxon>
        <taxon>Phaseoleae</taxon>
        <taxon>Glycine</taxon>
        <taxon>Glycine subgen. Soja</taxon>
    </lineage>
</organism>
<evidence type="ECO:0008006" key="2">
    <source>
        <dbReference type="Google" id="ProtNLM"/>
    </source>
</evidence>
<protein>
    <recommendedName>
        <fullName evidence="2">RNase H type-1 domain-containing protein</fullName>
    </recommendedName>
</protein>
<dbReference type="Gene3D" id="3.30.420.10">
    <property type="entry name" value="Ribonuclease H-like superfamily/Ribonuclease H"/>
    <property type="match status" value="1"/>
</dbReference>
<dbReference type="InterPro" id="IPR036397">
    <property type="entry name" value="RNaseH_sf"/>
</dbReference>
<reference evidence="1" key="1">
    <citation type="submission" date="2014-07" db="EMBL/GenBank/DDBJ databases">
        <title>Identification of a novel salt tolerance gene in wild soybean by whole-genome sequencing.</title>
        <authorList>
            <person name="Lam H.-M."/>
            <person name="Qi X."/>
            <person name="Li M.-W."/>
            <person name="Liu X."/>
            <person name="Xie M."/>
            <person name="Ni M."/>
            <person name="Xu X."/>
        </authorList>
    </citation>
    <scope>NUCLEOTIDE SEQUENCE [LARGE SCALE GENOMIC DNA]</scope>
    <source>
        <tissue evidence="1">Root</tissue>
    </source>
</reference>
<gene>
    <name evidence="1" type="ORF">glysoja_040321</name>
</gene>
<dbReference type="GO" id="GO:0003676">
    <property type="term" value="F:nucleic acid binding"/>
    <property type="evidence" value="ECO:0007669"/>
    <property type="project" value="InterPro"/>
</dbReference>
<dbReference type="EMBL" id="KN665015">
    <property type="protein sequence ID" value="KHN09878.1"/>
    <property type="molecule type" value="Genomic_DNA"/>
</dbReference>
<dbReference type="InterPro" id="IPR012337">
    <property type="entry name" value="RNaseH-like_sf"/>
</dbReference>
<feature type="non-terminal residue" evidence="1">
    <location>
        <position position="1"/>
    </location>
</feature>
<dbReference type="SUPFAM" id="SSF53098">
    <property type="entry name" value="Ribonuclease H-like"/>
    <property type="match status" value="1"/>
</dbReference>
<dbReference type="AlphaFoldDB" id="A0A0B2PQC8"/>
<dbReference type="Proteomes" id="UP000053555">
    <property type="component" value="Unassembled WGS sequence"/>
</dbReference>
<accession>A0A0B2PQC8</accession>
<name>A0A0B2PQC8_GLYSO</name>
<proteinExistence type="predicted"/>